<sequence>MPAAPAPPPGSRRRAGRARRPAILLGAAVGAAAIVVSVTAVVVGPRDPEPTTVAGPAPVGTDATGVCGFPGERIGAITADRALDTEAVSPDGWDLPAGAPAFGLLATADSLVVVRADERGEMQLVRHDQAGRPLDTISYDLGAEASGAVHDNGSIAIADDGTVFAIDSYDGRRALTAIDAGGERTGSFPVPQSEETTGHPLDLRNVAWVAELDGAPAVLVGEGERTVHAFREDGEYLGVRDELASSQVAAIGASTVVEVTPADSSGAAAIRAVDLTDGSTSLNVPFATQGDGSTPPLSSLRGVAPGPGGEGFLVASEIGIEWVDAVGVRRGFWPTGEAGLSLWEAGALIERDGTYWVLVRDGEVDRVLTLTSEQLTAALSAPVSLTAANEQTLARLGIGIGAGTDAPFDHFDAGVTPAVTLRAESGWGVRDETPDAHLEVRYTVSGDPLLADPVRQPERVAAIPSGGGRTPLELPEPRPGAYEVSLAVVDTRTDDVLSGSCLRYSIGAEGAELDLGGLADGADWGGPAPLRGVQLATALGVDSHRVQLDFGALVPDPTATPSADGIDWSALPGVQLAEAGNGADPMAAAFADLAAAARLAQEDDVDLVVQVGRGGEAELRAVDAGTWEGWVEVLVAEFARRAPGIAHWSPWNEPNLGGADGDGDVAEFVRAVEIPFADAAHRADPAATVLGGNTLGFAFDWWQEAVTTDVCAHIDAVAVHPYTGWNRSWEEEGFSADGAGFDELRAVLGPDCAALPLWDTESGWTSDGGAASWAQGAVVARKLLWYDHDDVAGWTYFFSEGGWGENGLSWSLVQHGSHVKPGALAFATVSRLIDGRDRGELLDVAHPLAHAMRFGGDTDLVAAWSDDARITVTATADAETLETVDVYGARGEVPLREGRAELTLTGSPLFLLAPAGAEISLEPSEPFDDDLLAGRAVTTSSTHVDADPQTITSGDVSPYRPWRSGRLPDGAVDDAPAVEIALSEPAELDRIAVATGSIVCCETGLRDYTLSVLTEDGEWRVVARQEDQFWERVALFEFEPVTATAVRLEVPWTTVRGTRVLDVNDTGFAGGLPPPFRGLQTESDFMVSVAAISAWGPAGR</sequence>
<keyword evidence="2" id="KW-0812">Transmembrane</keyword>
<keyword evidence="4" id="KW-1185">Reference proteome</keyword>
<dbReference type="Proteomes" id="UP001410795">
    <property type="component" value="Unassembled WGS sequence"/>
</dbReference>
<dbReference type="Gene3D" id="3.20.20.80">
    <property type="entry name" value="Glycosidases"/>
    <property type="match status" value="1"/>
</dbReference>
<dbReference type="Gene3D" id="2.60.120.260">
    <property type="entry name" value="Galactose-binding domain-like"/>
    <property type="match status" value="1"/>
</dbReference>
<evidence type="ECO:0000313" key="3">
    <source>
        <dbReference type="EMBL" id="GAA3664760.1"/>
    </source>
</evidence>
<keyword evidence="2" id="KW-1133">Transmembrane helix</keyword>
<feature type="transmembrane region" description="Helical" evidence="2">
    <location>
        <begin position="22"/>
        <end position="43"/>
    </location>
</feature>
<protein>
    <recommendedName>
        <fullName evidence="5">F5/8 type C domain-containing protein</fullName>
    </recommendedName>
</protein>
<accession>A0ABP7BP12</accession>
<dbReference type="RefSeq" id="WP_221860072.1">
    <property type="nucleotide sequence ID" value="NZ_BAAAYV010000017.1"/>
</dbReference>
<name>A0ABP7BP12_9MICO</name>
<dbReference type="SUPFAM" id="SSF101898">
    <property type="entry name" value="NHL repeat"/>
    <property type="match status" value="1"/>
</dbReference>
<keyword evidence="2" id="KW-0472">Membrane</keyword>
<proteinExistence type="predicted"/>
<dbReference type="InterPro" id="IPR017853">
    <property type="entry name" value="GH"/>
</dbReference>
<dbReference type="SUPFAM" id="SSF51445">
    <property type="entry name" value="(Trans)glycosidases"/>
    <property type="match status" value="1"/>
</dbReference>
<feature type="region of interest" description="Disordered" evidence="1">
    <location>
        <begin position="939"/>
        <end position="959"/>
    </location>
</feature>
<organism evidence="3 4">
    <name type="scientific">Microbacterium marinilacus</name>
    <dbReference type="NCBI Taxonomy" id="415209"/>
    <lineage>
        <taxon>Bacteria</taxon>
        <taxon>Bacillati</taxon>
        <taxon>Actinomycetota</taxon>
        <taxon>Actinomycetes</taxon>
        <taxon>Micrococcales</taxon>
        <taxon>Microbacteriaceae</taxon>
        <taxon>Microbacterium</taxon>
    </lineage>
</organism>
<dbReference type="EMBL" id="BAAAYV010000017">
    <property type="protein sequence ID" value="GAA3664760.1"/>
    <property type="molecule type" value="Genomic_DNA"/>
</dbReference>
<feature type="compositionally biased region" description="Polar residues" evidence="1">
    <location>
        <begin position="939"/>
        <end position="955"/>
    </location>
</feature>
<evidence type="ECO:0000313" key="4">
    <source>
        <dbReference type="Proteomes" id="UP001410795"/>
    </source>
</evidence>
<gene>
    <name evidence="3" type="ORF">GCM10022202_28540</name>
</gene>
<evidence type="ECO:0000256" key="1">
    <source>
        <dbReference type="SAM" id="MobiDB-lite"/>
    </source>
</evidence>
<reference evidence="4" key="1">
    <citation type="journal article" date="2019" name="Int. J. Syst. Evol. Microbiol.">
        <title>The Global Catalogue of Microorganisms (GCM) 10K type strain sequencing project: providing services to taxonomists for standard genome sequencing and annotation.</title>
        <authorList>
            <consortium name="The Broad Institute Genomics Platform"/>
            <consortium name="The Broad Institute Genome Sequencing Center for Infectious Disease"/>
            <person name="Wu L."/>
            <person name="Ma J."/>
        </authorList>
    </citation>
    <scope>NUCLEOTIDE SEQUENCE [LARGE SCALE GENOMIC DNA]</scope>
    <source>
        <strain evidence="4">JCM 16546</strain>
    </source>
</reference>
<comment type="caution">
    <text evidence="3">The sequence shown here is derived from an EMBL/GenBank/DDBJ whole genome shotgun (WGS) entry which is preliminary data.</text>
</comment>
<evidence type="ECO:0008006" key="5">
    <source>
        <dbReference type="Google" id="ProtNLM"/>
    </source>
</evidence>
<evidence type="ECO:0000256" key="2">
    <source>
        <dbReference type="SAM" id="Phobius"/>
    </source>
</evidence>